<dbReference type="Proteomes" id="UP000078200">
    <property type="component" value="Unassembled WGS sequence"/>
</dbReference>
<dbReference type="AlphaFoldDB" id="A0A1A9VBP0"/>
<feature type="transmembrane region" description="Helical" evidence="1">
    <location>
        <begin position="87"/>
        <end position="106"/>
    </location>
</feature>
<evidence type="ECO:0000313" key="3">
    <source>
        <dbReference type="Proteomes" id="UP000078200"/>
    </source>
</evidence>
<evidence type="ECO:0000256" key="1">
    <source>
        <dbReference type="SAM" id="Phobius"/>
    </source>
</evidence>
<dbReference type="EnsemblMetazoa" id="GAUT032094-RA">
    <property type="protein sequence ID" value="GAUT032094-PA"/>
    <property type="gene ID" value="GAUT032094"/>
</dbReference>
<sequence>MASLLKQHPCSTCGECDVNYAGISLDKKLICNSDYNSCLDFIRGQNFITQTNLYELLGKTIECSQCFSLNVFRPFSNLIRKSNYDEYMPQVLYALSLSLFAVFGILRETDKRGHMPP</sequence>
<reference evidence="2" key="1">
    <citation type="submission" date="2020-05" db="UniProtKB">
        <authorList>
            <consortium name="EnsemblMetazoa"/>
        </authorList>
    </citation>
    <scope>IDENTIFICATION</scope>
    <source>
        <strain evidence="2">TTRI</strain>
    </source>
</reference>
<keyword evidence="1" id="KW-1133">Transmembrane helix</keyword>
<keyword evidence="3" id="KW-1185">Reference proteome</keyword>
<organism evidence="2 3">
    <name type="scientific">Glossina austeni</name>
    <name type="common">Savannah tsetse fly</name>
    <dbReference type="NCBI Taxonomy" id="7395"/>
    <lineage>
        <taxon>Eukaryota</taxon>
        <taxon>Metazoa</taxon>
        <taxon>Ecdysozoa</taxon>
        <taxon>Arthropoda</taxon>
        <taxon>Hexapoda</taxon>
        <taxon>Insecta</taxon>
        <taxon>Pterygota</taxon>
        <taxon>Neoptera</taxon>
        <taxon>Endopterygota</taxon>
        <taxon>Diptera</taxon>
        <taxon>Brachycera</taxon>
        <taxon>Muscomorpha</taxon>
        <taxon>Hippoboscoidea</taxon>
        <taxon>Glossinidae</taxon>
        <taxon>Glossina</taxon>
    </lineage>
</organism>
<keyword evidence="1" id="KW-0472">Membrane</keyword>
<accession>A0A1A9VBP0</accession>
<proteinExistence type="predicted"/>
<protein>
    <submittedName>
        <fullName evidence="2">Uncharacterized protein</fullName>
    </submittedName>
</protein>
<keyword evidence="1" id="KW-0812">Transmembrane</keyword>
<name>A0A1A9VBP0_GLOAU</name>
<dbReference type="VEuPathDB" id="VectorBase:GAUT032094"/>
<evidence type="ECO:0000313" key="2">
    <source>
        <dbReference type="EnsemblMetazoa" id="GAUT032094-PA"/>
    </source>
</evidence>